<reference evidence="9" key="2">
    <citation type="submission" date="2023-05" db="EMBL/GenBank/DDBJ databases">
        <authorList>
            <person name="Fouks B."/>
        </authorList>
    </citation>
    <scope>NUCLEOTIDE SEQUENCE</scope>
    <source>
        <strain evidence="9">Stay&amp;Tobe</strain>
        <tissue evidence="9">Testes</tissue>
    </source>
</reference>
<dbReference type="Gene3D" id="3.40.190.10">
    <property type="entry name" value="Periplasmic binding protein-like II"/>
    <property type="match status" value="1"/>
</dbReference>
<evidence type="ECO:0000256" key="6">
    <source>
        <dbReference type="ARBA" id="ARBA00023170"/>
    </source>
</evidence>
<keyword evidence="6" id="KW-0675">Receptor</keyword>
<sequence length="535" mass="61269">MYEDVTQHLNYLETFSAWNSLAKFVVVFASSSGIVSNKVVQQILSDMWKWKILNVVVLVQKRVNAAQKNDTGSEISLMTWFPYALPFICDKLQGAVVLNSWVSQGEKGIFRYNTSLFPNKISRNLKGCTLRVGTTNFHPFVSLLEAADNYTNFSIDGMDIRTLFCITKYLNMVVKILPNSDTNPWGLKLENGTWTGMSGDLTYNKIDIAVAGWADNLRDHLIFGVTKRYFTDMAKWYVPRAKPYPHWLGIIRVFEPNFWAALFLALSISSVFLRLISIKKFRNLAEETVRYSNILSCISDLWSMIISAPIPVLPQSAIFRFFFIFWLVYSFVVSTLFQTYVTSLLVDPGIEHQIASVEELIGSNLEFFLMRFLANYVDEQLLEKLFLKEILDTPVACLESAVKSGNAVTLLSKTFIMDSANKPEFKNKVFPLYGFRENFMEFHLVFVFKKSDPLIEIFDDIILHLVEAGLPAQFMREVTSSNERTSQMYTTEYEEVSIFHLLSAFVLITVSWGISILIFLIEILIPHVKGLLFKT</sequence>
<dbReference type="EMBL" id="JASPKZ010007796">
    <property type="protein sequence ID" value="KAJ9582521.1"/>
    <property type="molecule type" value="Genomic_DNA"/>
</dbReference>
<evidence type="ECO:0000256" key="7">
    <source>
        <dbReference type="ARBA" id="ARBA00023180"/>
    </source>
</evidence>
<evidence type="ECO:0000313" key="10">
    <source>
        <dbReference type="Proteomes" id="UP001233999"/>
    </source>
</evidence>
<evidence type="ECO:0000256" key="3">
    <source>
        <dbReference type="ARBA" id="ARBA00022692"/>
    </source>
</evidence>
<evidence type="ECO:0000256" key="1">
    <source>
        <dbReference type="ARBA" id="ARBA00004651"/>
    </source>
</evidence>
<feature type="transmembrane region" description="Helical" evidence="8">
    <location>
        <begin position="258"/>
        <end position="276"/>
    </location>
</feature>
<keyword evidence="5 8" id="KW-0472">Membrane</keyword>
<organism evidence="9 10">
    <name type="scientific">Diploptera punctata</name>
    <name type="common">Pacific beetle cockroach</name>
    <dbReference type="NCBI Taxonomy" id="6984"/>
    <lineage>
        <taxon>Eukaryota</taxon>
        <taxon>Metazoa</taxon>
        <taxon>Ecdysozoa</taxon>
        <taxon>Arthropoda</taxon>
        <taxon>Hexapoda</taxon>
        <taxon>Insecta</taxon>
        <taxon>Pterygota</taxon>
        <taxon>Neoptera</taxon>
        <taxon>Polyneoptera</taxon>
        <taxon>Dictyoptera</taxon>
        <taxon>Blattodea</taxon>
        <taxon>Blaberoidea</taxon>
        <taxon>Blaberidae</taxon>
        <taxon>Diplopterinae</taxon>
        <taxon>Diploptera</taxon>
    </lineage>
</organism>
<dbReference type="SUPFAM" id="SSF53850">
    <property type="entry name" value="Periplasmic binding protein-like II"/>
    <property type="match status" value="1"/>
</dbReference>
<evidence type="ECO:0000256" key="2">
    <source>
        <dbReference type="ARBA" id="ARBA00022475"/>
    </source>
</evidence>
<feature type="transmembrane region" description="Helical" evidence="8">
    <location>
        <begin position="317"/>
        <end position="337"/>
    </location>
</feature>
<dbReference type="Proteomes" id="UP001233999">
    <property type="component" value="Unassembled WGS sequence"/>
</dbReference>
<keyword evidence="4 8" id="KW-1133">Transmembrane helix</keyword>
<evidence type="ECO:0000256" key="8">
    <source>
        <dbReference type="SAM" id="Phobius"/>
    </source>
</evidence>
<gene>
    <name evidence="9" type="ORF">L9F63_003135</name>
</gene>
<dbReference type="InterPro" id="IPR052192">
    <property type="entry name" value="Insect_Ionotropic_Sensory_Rcpt"/>
</dbReference>
<keyword evidence="7" id="KW-0325">Glycoprotein</keyword>
<dbReference type="AlphaFoldDB" id="A0AAD8EA53"/>
<feature type="transmembrane region" description="Helical" evidence="8">
    <location>
        <begin position="498"/>
        <end position="525"/>
    </location>
</feature>
<proteinExistence type="predicted"/>
<reference evidence="9" key="1">
    <citation type="journal article" date="2023" name="IScience">
        <title>Live-bearing cockroach genome reveals convergent evolutionary mechanisms linked to viviparity in insects and beyond.</title>
        <authorList>
            <person name="Fouks B."/>
            <person name="Harrison M.C."/>
            <person name="Mikhailova A.A."/>
            <person name="Marchal E."/>
            <person name="English S."/>
            <person name="Carruthers M."/>
            <person name="Jennings E.C."/>
            <person name="Chiamaka E.L."/>
            <person name="Frigard R.A."/>
            <person name="Pippel M."/>
            <person name="Attardo G.M."/>
            <person name="Benoit J.B."/>
            <person name="Bornberg-Bauer E."/>
            <person name="Tobe S.S."/>
        </authorList>
    </citation>
    <scope>NUCLEOTIDE SEQUENCE</scope>
    <source>
        <strain evidence="9">Stay&amp;Tobe</strain>
    </source>
</reference>
<feature type="transmembrane region" description="Helical" evidence="8">
    <location>
        <begin position="288"/>
        <end position="311"/>
    </location>
</feature>
<keyword evidence="10" id="KW-1185">Reference proteome</keyword>
<comment type="subcellular location">
    <subcellularLocation>
        <location evidence="1">Cell membrane</location>
        <topology evidence="1">Multi-pass membrane protein</topology>
    </subcellularLocation>
</comment>
<accession>A0AAD8EA53</accession>
<dbReference type="PANTHER" id="PTHR42643">
    <property type="entry name" value="IONOTROPIC RECEPTOR 20A-RELATED"/>
    <property type="match status" value="1"/>
</dbReference>
<evidence type="ECO:0000256" key="5">
    <source>
        <dbReference type="ARBA" id="ARBA00023136"/>
    </source>
</evidence>
<dbReference type="Gene3D" id="1.10.287.70">
    <property type="match status" value="1"/>
</dbReference>
<evidence type="ECO:0000256" key="4">
    <source>
        <dbReference type="ARBA" id="ARBA00022989"/>
    </source>
</evidence>
<keyword evidence="2" id="KW-1003">Cell membrane</keyword>
<dbReference type="GO" id="GO:0005886">
    <property type="term" value="C:plasma membrane"/>
    <property type="evidence" value="ECO:0007669"/>
    <property type="project" value="UniProtKB-SubCell"/>
</dbReference>
<dbReference type="PANTHER" id="PTHR42643:SF24">
    <property type="entry name" value="IONOTROPIC RECEPTOR 60A"/>
    <property type="match status" value="1"/>
</dbReference>
<protein>
    <submittedName>
        <fullName evidence="9">Uncharacterized protein</fullName>
    </submittedName>
</protein>
<keyword evidence="3 8" id="KW-0812">Transmembrane</keyword>
<comment type="caution">
    <text evidence="9">The sequence shown here is derived from an EMBL/GenBank/DDBJ whole genome shotgun (WGS) entry which is preliminary data.</text>
</comment>
<evidence type="ECO:0000313" key="9">
    <source>
        <dbReference type="EMBL" id="KAJ9582521.1"/>
    </source>
</evidence>
<name>A0AAD8EA53_DIPPU</name>